<dbReference type="EMBL" id="JBANAX010000516">
    <property type="protein sequence ID" value="KAL1205488.1"/>
    <property type="molecule type" value="Genomic_DNA"/>
</dbReference>
<protein>
    <submittedName>
        <fullName evidence="2">Mitochondrial protein</fullName>
    </submittedName>
</protein>
<sequence length="272" mass="31441">MCKSKSEGGLGFRDIEEFNQALLAKQAWPLLLEPQSLLSRIYRAKYYADMEFLEASHGSRPSYAWRSILFRRELLERGIMKSIGDGKSTRVWLDNWVMDKAPRRPMNKETSMNLRLSVSALITAHGSWDFMKLNELFLKGDVDRIMSFPPNKNYKDEWIWAYSKNGKYNVKSGSWLVAQPIIYQEPLPVETSHQNKLKSKIWEVDTMLKIKMFMWCVLSGAFAVAECLRAHGMQAIQICQICKNGNESIVHVLVECDMAKQVWLKAKIPLLQ</sequence>
<evidence type="ECO:0000313" key="2">
    <source>
        <dbReference type="EMBL" id="KAL1205488.1"/>
    </source>
</evidence>
<evidence type="ECO:0000259" key="1">
    <source>
        <dbReference type="Pfam" id="PF13966"/>
    </source>
</evidence>
<dbReference type="PANTHER" id="PTHR33116:SF86">
    <property type="entry name" value="REVERSE TRANSCRIPTASE DOMAIN-CONTAINING PROTEIN"/>
    <property type="match status" value="1"/>
</dbReference>
<feature type="domain" description="Reverse transcriptase zinc-binding" evidence="1">
    <location>
        <begin position="191"/>
        <end position="263"/>
    </location>
</feature>
<dbReference type="PANTHER" id="PTHR33116">
    <property type="entry name" value="REVERSE TRANSCRIPTASE ZINC-BINDING DOMAIN-CONTAINING PROTEIN-RELATED-RELATED"/>
    <property type="match status" value="1"/>
</dbReference>
<dbReference type="Pfam" id="PF13966">
    <property type="entry name" value="zf-RVT"/>
    <property type="match status" value="1"/>
</dbReference>
<name>A0ABD1AFA8_CARAN</name>
<comment type="caution">
    <text evidence="2">The sequence shown here is derived from an EMBL/GenBank/DDBJ whole genome shotgun (WGS) entry which is preliminary data.</text>
</comment>
<dbReference type="Proteomes" id="UP001558713">
    <property type="component" value="Unassembled WGS sequence"/>
</dbReference>
<reference evidence="2 3" key="1">
    <citation type="submission" date="2024-04" db="EMBL/GenBank/DDBJ databases">
        <title>Genome assembly C_amara_ONT_v2.</title>
        <authorList>
            <person name="Yant L."/>
            <person name="Moore C."/>
            <person name="Slenker M."/>
        </authorList>
    </citation>
    <scope>NUCLEOTIDE SEQUENCE [LARGE SCALE GENOMIC DNA]</scope>
    <source>
        <tissue evidence="2">Leaf</tissue>
    </source>
</reference>
<dbReference type="InterPro" id="IPR026960">
    <property type="entry name" value="RVT-Znf"/>
</dbReference>
<organism evidence="2 3">
    <name type="scientific">Cardamine amara subsp. amara</name>
    <dbReference type="NCBI Taxonomy" id="228776"/>
    <lineage>
        <taxon>Eukaryota</taxon>
        <taxon>Viridiplantae</taxon>
        <taxon>Streptophyta</taxon>
        <taxon>Embryophyta</taxon>
        <taxon>Tracheophyta</taxon>
        <taxon>Spermatophyta</taxon>
        <taxon>Magnoliopsida</taxon>
        <taxon>eudicotyledons</taxon>
        <taxon>Gunneridae</taxon>
        <taxon>Pentapetalae</taxon>
        <taxon>rosids</taxon>
        <taxon>malvids</taxon>
        <taxon>Brassicales</taxon>
        <taxon>Brassicaceae</taxon>
        <taxon>Cardamineae</taxon>
        <taxon>Cardamine</taxon>
    </lineage>
</organism>
<proteinExistence type="predicted"/>
<dbReference type="AlphaFoldDB" id="A0ABD1AFA8"/>
<accession>A0ABD1AFA8</accession>
<evidence type="ECO:0000313" key="3">
    <source>
        <dbReference type="Proteomes" id="UP001558713"/>
    </source>
</evidence>
<gene>
    <name evidence="2" type="ORF">V5N11_026674</name>
</gene>
<keyword evidence="3" id="KW-1185">Reference proteome</keyword>